<dbReference type="InterPro" id="IPR052929">
    <property type="entry name" value="RNase_H-like_EbsB-rel"/>
</dbReference>
<dbReference type="InterPro" id="IPR036397">
    <property type="entry name" value="RNaseH_sf"/>
</dbReference>
<dbReference type="PANTHER" id="PTHR47074">
    <property type="entry name" value="BNAC02G40300D PROTEIN"/>
    <property type="match status" value="1"/>
</dbReference>
<dbReference type="OrthoDB" id="696282at2759"/>
<dbReference type="GO" id="GO:0004523">
    <property type="term" value="F:RNA-DNA hybrid ribonuclease activity"/>
    <property type="evidence" value="ECO:0007669"/>
    <property type="project" value="InterPro"/>
</dbReference>
<evidence type="ECO:0000313" key="3">
    <source>
        <dbReference type="Proteomes" id="UP000636709"/>
    </source>
</evidence>
<dbReference type="EMBL" id="JACEFO010001882">
    <property type="protein sequence ID" value="KAF8695879.1"/>
    <property type="molecule type" value="Genomic_DNA"/>
</dbReference>
<protein>
    <recommendedName>
        <fullName evidence="1">RNase H type-1 domain-containing protein</fullName>
    </recommendedName>
</protein>
<organism evidence="2 3">
    <name type="scientific">Digitaria exilis</name>
    <dbReference type="NCBI Taxonomy" id="1010633"/>
    <lineage>
        <taxon>Eukaryota</taxon>
        <taxon>Viridiplantae</taxon>
        <taxon>Streptophyta</taxon>
        <taxon>Embryophyta</taxon>
        <taxon>Tracheophyta</taxon>
        <taxon>Spermatophyta</taxon>
        <taxon>Magnoliopsida</taxon>
        <taxon>Liliopsida</taxon>
        <taxon>Poales</taxon>
        <taxon>Poaceae</taxon>
        <taxon>PACMAD clade</taxon>
        <taxon>Panicoideae</taxon>
        <taxon>Panicodae</taxon>
        <taxon>Paniceae</taxon>
        <taxon>Anthephorinae</taxon>
        <taxon>Digitaria</taxon>
    </lineage>
</organism>
<dbReference type="InterPro" id="IPR044730">
    <property type="entry name" value="RNase_H-like_dom_plant"/>
</dbReference>
<comment type="caution">
    <text evidence="2">The sequence shown here is derived from an EMBL/GenBank/DDBJ whole genome shotgun (WGS) entry which is preliminary data.</text>
</comment>
<reference evidence="2" key="1">
    <citation type="submission" date="2020-07" db="EMBL/GenBank/DDBJ databases">
        <title>Genome sequence and genetic diversity analysis of an under-domesticated orphan crop, white fonio (Digitaria exilis).</title>
        <authorList>
            <person name="Bennetzen J.L."/>
            <person name="Chen S."/>
            <person name="Ma X."/>
            <person name="Wang X."/>
            <person name="Yssel A.E.J."/>
            <person name="Chaluvadi S.R."/>
            <person name="Johnson M."/>
            <person name="Gangashetty P."/>
            <person name="Hamidou F."/>
            <person name="Sanogo M.D."/>
            <person name="Zwaenepoel A."/>
            <person name="Wallace J."/>
            <person name="Van De Peer Y."/>
            <person name="Van Deynze A."/>
        </authorList>
    </citation>
    <scope>NUCLEOTIDE SEQUENCE</scope>
    <source>
        <tissue evidence="2">Leaves</tissue>
    </source>
</reference>
<proteinExistence type="predicted"/>
<evidence type="ECO:0000259" key="1">
    <source>
        <dbReference type="Pfam" id="PF13456"/>
    </source>
</evidence>
<sequence>MKQEGMEEDVSGDVISAGRGRLYHVLDSFQAKVVACLQGVQAIIDMGIGNAIVETDALLVVQGCTSTAYDLTLVGSLIFELRHAVSVYFLNVKFNSVPRSCYKVADALAALGSLCELDKDTVVSVLPDCIRTLVANDLAPNE</sequence>
<dbReference type="CDD" id="cd06222">
    <property type="entry name" value="RNase_H_like"/>
    <property type="match status" value="1"/>
</dbReference>
<accession>A0A835BEF8</accession>
<dbReference type="Proteomes" id="UP000636709">
    <property type="component" value="Unassembled WGS sequence"/>
</dbReference>
<gene>
    <name evidence="2" type="ORF">HU200_036755</name>
</gene>
<dbReference type="Gene3D" id="3.30.420.10">
    <property type="entry name" value="Ribonuclease H-like superfamily/Ribonuclease H"/>
    <property type="match status" value="1"/>
</dbReference>
<dbReference type="InterPro" id="IPR002156">
    <property type="entry name" value="RNaseH_domain"/>
</dbReference>
<evidence type="ECO:0000313" key="2">
    <source>
        <dbReference type="EMBL" id="KAF8695879.1"/>
    </source>
</evidence>
<name>A0A835BEF8_9POAL</name>
<dbReference type="GO" id="GO:0003676">
    <property type="term" value="F:nucleic acid binding"/>
    <property type="evidence" value="ECO:0007669"/>
    <property type="project" value="InterPro"/>
</dbReference>
<dbReference type="PANTHER" id="PTHR47074:SF11">
    <property type="entry name" value="REVERSE TRANSCRIPTASE-LIKE PROTEIN"/>
    <property type="match status" value="1"/>
</dbReference>
<feature type="domain" description="RNase H type-1" evidence="1">
    <location>
        <begin position="11"/>
        <end position="110"/>
    </location>
</feature>
<keyword evidence="3" id="KW-1185">Reference proteome</keyword>
<dbReference type="AlphaFoldDB" id="A0A835BEF8"/>
<dbReference type="Pfam" id="PF13456">
    <property type="entry name" value="RVT_3"/>
    <property type="match status" value="1"/>
</dbReference>